<dbReference type="Gene3D" id="2.10.50.10">
    <property type="entry name" value="Tumor Necrosis Factor Receptor, subunit A, domain 2"/>
    <property type="match status" value="3"/>
</dbReference>
<dbReference type="RefSeq" id="XP_029108828.1">
    <property type="nucleotide sequence ID" value="XM_029252995.1"/>
</dbReference>
<feature type="repeat" description="TNFR-Cys" evidence="9">
    <location>
        <begin position="77"/>
        <end position="117"/>
    </location>
</feature>
<evidence type="ECO:0000256" key="6">
    <source>
        <dbReference type="ARBA" id="ARBA00023157"/>
    </source>
</evidence>
<feature type="disulfide bond" evidence="9">
    <location>
        <begin position="140"/>
        <end position="158"/>
    </location>
</feature>
<proteinExistence type="predicted"/>
<evidence type="ECO:0000256" key="1">
    <source>
        <dbReference type="ARBA" id="ARBA00004370"/>
    </source>
</evidence>
<feature type="disulfide bond" evidence="9">
    <location>
        <begin position="119"/>
        <end position="134"/>
    </location>
</feature>
<keyword evidence="2" id="KW-0053">Apoptosis</keyword>
<dbReference type="InterPro" id="IPR011029">
    <property type="entry name" value="DEATH-like_dom_sf"/>
</dbReference>
<comment type="subcellular location">
    <subcellularLocation>
        <location evidence="1">Membrane</location>
    </subcellularLocation>
</comment>
<gene>
    <name evidence="15" type="primary">tnfrsfa</name>
</gene>
<evidence type="ECO:0000256" key="5">
    <source>
        <dbReference type="ARBA" id="ARBA00023136"/>
    </source>
</evidence>
<name>A0A8C9S6Z1_SCLFO</name>
<reference evidence="15 16" key="1">
    <citation type="submission" date="2019-04" db="EMBL/GenBank/DDBJ databases">
        <authorList>
            <consortium name="Wellcome Sanger Institute Data Sharing"/>
        </authorList>
    </citation>
    <scope>NUCLEOTIDE SEQUENCE [LARGE SCALE GENOMIC DNA]</scope>
</reference>
<dbReference type="Pfam" id="PF00020">
    <property type="entry name" value="TNFR_c6"/>
    <property type="match status" value="2"/>
</dbReference>
<dbReference type="GO" id="GO:0009986">
    <property type="term" value="C:cell surface"/>
    <property type="evidence" value="ECO:0007669"/>
    <property type="project" value="TreeGrafter"/>
</dbReference>
<dbReference type="PROSITE" id="PS50050">
    <property type="entry name" value="TNFR_NGFR_2"/>
    <property type="match status" value="2"/>
</dbReference>
<dbReference type="GeneID" id="108925009"/>
<dbReference type="InterPro" id="IPR001368">
    <property type="entry name" value="TNFR/NGFR_Cys_rich_reg"/>
</dbReference>
<evidence type="ECO:0000256" key="4">
    <source>
        <dbReference type="ARBA" id="ARBA00022737"/>
    </source>
</evidence>
<dbReference type="Proteomes" id="UP000694397">
    <property type="component" value="Chromosome 6"/>
</dbReference>
<keyword evidence="8" id="KW-0325">Glycoprotein</keyword>
<dbReference type="SMART" id="SM00208">
    <property type="entry name" value="TNFR"/>
    <property type="match status" value="3"/>
</dbReference>
<feature type="compositionally biased region" description="Basic and acidic residues" evidence="10">
    <location>
        <begin position="313"/>
        <end position="323"/>
    </location>
</feature>
<protein>
    <submittedName>
        <fullName evidence="15">Tumor necrosis factor receptor superfamily, member a</fullName>
    </submittedName>
</protein>
<dbReference type="OrthoDB" id="8848202at2759"/>
<feature type="disulfide bond" evidence="9">
    <location>
        <begin position="96"/>
        <end position="109"/>
    </location>
</feature>
<dbReference type="Pfam" id="PF00531">
    <property type="entry name" value="Death"/>
    <property type="match status" value="1"/>
</dbReference>
<evidence type="ECO:0000313" key="16">
    <source>
        <dbReference type="Proteomes" id="UP000694397"/>
    </source>
</evidence>
<dbReference type="PANTHER" id="PTHR46330">
    <property type="entry name" value="TUMOR NECROSIS FACTOR RECEPTOR SUPERFAMILY MEMBER 10B"/>
    <property type="match status" value="1"/>
</dbReference>
<evidence type="ECO:0000259" key="13">
    <source>
        <dbReference type="PROSITE" id="PS50017"/>
    </source>
</evidence>
<dbReference type="Gene3D" id="1.10.533.10">
    <property type="entry name" value="Death Domain, Fas"/>
    <property type="match status" value="1"/>
</dbReference>
<dbReference type="SUPFAM" id="SSF57586">
    <property type="entry name" value="TNF receptor-like"/>
    <property type="match status" value="2"/>
</dbReference>
<feature type="disulfide bond" evidence="9">
    <location>
        <begin position="99"/>
        <end position="117"/>
    </location>
</feature>
<dbReference type="GeneTree" id="ENSGT00940000165531"/>
<feature type="domain" description="Death" evidence="13">
    <location>
        <begin position="353"/>
        <end position="417"/>
    </location>
</feature>
<dbReference type="InterPro" id="IPR052491">
    <property type="entry name" value="TNFRSF10"/>
</dbReference>
<evidence type="ECO:0000256" key="3">
    <source>
        <dbReference type="ARBA" id="ARBA00022729"/>
    </source>
</evidence>
<feature type="compositionally biased region" description="Low complexity" evidence="10">
    <location>
        <begin position="284"/>
        <end position="297"/>
    </location>
</feature>
<evidence type="ECO:0000256" key="9">
    <source>
        <dbReference type="PROSITE-ProRule" id="PRU00206"/>
    </source>
</evidence>
<feature type="region of interest" description="Disordered" evidence="10">
    <location>
        <begin position="160"/>
        <end position="179"/>
    </location>
</feature>
<evidence type="ECO:0000256" key="12">
    <source>
        <dbReference type="SAM" id="SignalP"/>
    </source>
</evidence>
<keyword evidence="11" id="KW-1133">Transmembrane helix</keyword>
<feature type="compositionally biased region" description="Basic and acidic residues" evidence="10">
    <location>
        <begin position="236"/>
        <end position="250"/>
    </location>
</feature>
<organism evidence="15 16">
    <name type="scientific">Scleropages formosus</name>
    <name type="common">Asian bonytongue</name>
    <name type="synonym">Osteoglossum formosum</name>
    <dbReference type="NCBI Taxonomy" id="113540"/>
    <lineage>
        <taxon>Eukaryota</taxon>
        <taxon>Metazoa</taxon>
        <taxon>Chordata</taxon>
        <taxon>Craniata</taxon>
        <taxon>Vertebrata</taxon>
        <taxon>Euteleostomi</taxon>
        <taxon>Actinopterygii</taxon>
        <taxon>Neopterygii</taxon>
        <taxon>Teleostei</taxon>
        <taxon>Osteoglossocephala</taxon>
        <taxon>Osteoglossomorpha</taxon>
        <taxon>Osteoglossiformes</taxon>
        <taxon>Osteoglossidae</taxon>
        <taxon>Scleropages</taxon>
    </lineage>
</organism>
<keyword evidence="6 9" id="KW-1015">Disulfide bond</keyword>
<feature type="signal peptide" evidence="12">
    <location>
        <begin position="1"/>
        <end position="20"/>
    </location>
</feature>
<accession>A0A8C9S6Z1</accession>
<dbReference type="GO" id="GO:0005886">
    <property type="term" value="C:plasma membrane"/>
    <property type="evidence" value="ECO:0007669"/>
    <property type="project" value="TreeGrafter"/>
</dbReference>
<feature type="compositionally biased region" description="Polar residues" evidence="10">
    <location>
        <begin position="298"/>
        <end position="311"/>
    </location>
</feature>
<evidence type="ECO:0000256" key="8">
    <source>
        <dbReference type="ARBA" id="ARBA00023180"/>
    </source>
</evidence>
<dbReference type="GO" id="GO:0036462">
    <property type="term" value="P:TRAIL-activated apoptotic signaling pathway"/>
    <property type="evidence" value="ECO:0007669"/>
    <property type="project" value="TreeGrafter"/>
</dbReference>
<dbReference type="InterPro" id="IPR000488">
    <property type="entry name" value="Death_dom"/>
</dbReference>
<evidence type="ECO:0000256" key="2">
    <source>
        <dbReference type="ARBA" id="ARBA00022703"/>
    </source>
</evidence>
<keyword evidence="11" id="KW-0812">Transmembrane</keyword>
<feature type="repeat" description="TNFR-Cys" evidence="9">
    <location>
        <begin position="118"/>
        <end position="158"/>
    </location>
</feature>
<evidence type="ECO:0000313" key="15">
    <source>
        <dbReference type="Ensembl" id="ENSSFOP00015031341.2"/>
    </source>
</evidence>
<feature type="disulfide bond" evidence="9">
    <location>
        <begin position="78"/>
        <end position="93"/>
    </location>
</feature>
<sequence>MATARFRVVFFISVLGLVTASDSPWSPDEDRNKTSRQRSCTENQEYLHDNMCCKNCEAGTHVKTPCVRDSEMGTCEPCEPSTFTEHSSGMDRCLQCKQCRKDEQMVAACTRTRDTQCQCKPGTFCVPEQACEVCKKCTRCKADEETVIECTSTSNTVCQKRDSSLPAQPTPTTEPPGSGKGPSLLLLLLLLFIPLAIFGGILFWRRKKQSRQNPVTRSHECDMVKIQMTSTSEQTTEEKQNNHNARREEPSQEETPLLVETRPLAKPVAAEDEDKGLGDSLPNTTSSSQTSLSALQTVPSSSSTPRNSPEPQRQLDSKGEFQRRRLIPLKGEESLKKSFDLFEQFLDVKIHNRFFRSIGLSDNLIKNSLNTHPEDRVYDLLKAWMQREGLSADINDLIDVLFNLDQKFSAEHIICKAVENKYYKYDEDCC</sequence>
<evidence type="ECO:0000256" key="7">
    <source>
        <dbReference type="ARBA" id="ARBA00023170"/>
    </source>
</evidence>
<keyword evidence="7" id="KW-0675">Receptor</keyword>
<feature type="domain" description="TNFR-Cys" evidence="14">
    <location>
        <begin position="118"/>
        <end position="158"/>
    </location>
</feature>
<reference evidence="15" key="2">
    <citation type="submission" date="2025-08" db="UniProtKB">
        <authorList>
            <consortium name="Ensembl"/>
        </authorList>
    </citation>
    <scope>IDENTIFICATION</scope>
</reference>
<dbReference type="SUPFAM" id="SSF47986">
    <property type="entry name" value="DEATH domain"/>
    <property type="match status" value="1"/>
</dbReference>
<feature type="chain" id="PRO_5034223040" evidence="12">
    <location>
        <begin position="21"/>
        <end position="430"/>
    </location>
</feature>
<dbReference type="PROSITE" id="PS50017">
    <property type="entry name" value="DEATH_DOMAIN"/>
    <property type="match status" value="1"/>
</dbReference>
<evidence type="ECO:0000256" key="10">
    <source>
        <dbReference type="SAM" id="MobiDB-lite"/>
    </source>
</evidence>
<evidence type="ECO:0000256" key="11">
    <source>
        <dbReference type="SAM" id="Phobius"/>
    </source>
</evidence>
<feature type="disulfide bond" evidence="9">
    <location>
        <begin position="137"/>
        <end position="150"/>
    </location>
</feature>
<dbReference type="Ensembl" id="ENSSFOT00015031693.2">
    <property type="protein sequence ID" value="ENSSFOP00015031341.2"/>
    <property type="gene ID" value="ENSSFOG00015020094.2"/>
</dbReference>
<feature type="region of interest" description="Disordered" evidence="10">
    <location>
        <begin position="212"/>
        <end position="323"/>
    </location>
</feature>
<keyword evidence="5 11" id="KW-0472">Membrane</keyword>
<dbReference type="GO" id="GO:0043065">
    <property type="term" value="P:positive regulation of apoptotic process"/>
    <property type="evidence" value="ECO:0007669"/>
    <property type="project" value="TreeGrafter"/>
</dbReference>
<keyword evidence="16" id="KW-1185">Reference proteome</keyword>
<feature type="domain" description="TNFR-Cys" evidence="14">
    <location>
        <begin position="77"/>
        <end position="117"/>
    </location>
</feature>
<dbReference type="PANTHER" id="PTHR46330:SF6">
    <property type="entry name" value="HEMATOPOIETIC DEATH RECEPTOR-RELATED"/>
    <property type="match status" value="1"/>
</dbReference>
<evidence type="ECO:0000259" key="14">
    <source>
        <dbReference type="PROSITE" id="PS50050"/>
    </source>
</evidence>
<feature type="transmembrane region" description="Helical" evidence="11">
    <location>
        <begin position="184"/>
        <end position="204"/>
    </location>
</feature>
<keyword evidence="3 12" id="KW-0732">Signal</keyword>
<dbReference type="AlphaFoldDB" id="A0A8C9S6Z1"/>
<reference evidence="15" key="3">
    <citation type="submission" date="2025-09" db="UniProtKB">
        <authorList>
            <consortium name="Ensembl"/>
        </authorList>
    </citation>
    <scope>IDENTIFICATION</scope>
</reference>
<keyword evidence="4" id="KW-0677">Repeat</keyword>